<dbReference type="EMBL" id="WOWK01000002">
    <property type="protein sequence ID" value="KAF0331795.1"/>
    <property type="molecule type" value="Genomic_DNA"/>
</dbReference>
<protein>
    <submittedName>
        <fullName evidence="1">Uncharacterized protein</fullName>
    </submittedName>
</protein>
<evidence type="ECO:0000313" key="1">
    <source>
        <dbReference type="EMBL" id="KAF0331795.1"/>
    </source>
</evidence>
<gene>
    <name evidence="1" type="ORF">GQ607_000915</name>
</gene>
<accession>A0A8H3ZZ13</accession>
<evidence type="ECO:0000313" key="2">
    <source>
        <dbReference type="Proteomes" id="UP000434172"/>
    </source>
</evidence>
<sequence>MSQPDKRKLYTPLEICYQLRRISRTSSSGLYAIKSSQDLTYCGTLMVSQEGQGSPRISTVGGLIQILDWTYALTTSHPPDPSEDGSDDEDEADFDNVCQDVEIVGEWQLCLIRPGSRRPNLILDGSDRFSLDSQAVQSYSSSSRMSNSSPREVLVISGRSGLKRGSLSRTPSAMLLGKQGLQEVWTIGLWHDLQAGDSGSWVISKDRHSLLGVVVARSTGCAYMVSFSQIQKDLGAHWNLPPDAVKLPRDFSWGETMYDMMVAVFNTAKPYVDRIRDPFRIFRRTTRGGEVEGL</sequence>
<dbReference type="OrthoDB" id="4850608at2759"/>
<keyword evidence="2" id="KW-1185">Reference proteome</keyword>
<comment type="caution">
    <text evidence="1">The sequence shown here is derived from an EMBL/GenBank/DDBJ whole genome shotgun (WGS) entry which is preliminary data.</text>
</comment>
<organism evidence="1 2">
    <name type="scientific">Colletotrichum asianum</name>
    <dbReference type="NCBI Taxonomy" id="702518"/>
    <lineage>
        <taxon>Eukaryota</taxon>
        <taxon>Fungi</taxon>
        <taxon>Dikarya</taxon>
        <taxon>Ascomycota</taxon>
        <taxon>Pezizomycotina</taxon>
        <taxon>Sordariomycetes</taxon>
        <taxon>Hypocreomycetidae</taxon>
        <taxon>Glomerellales</taxon>
        <taxon>Glomerellaceae</taxon>
        <taxon>Colletotrichum</taxon>
        <taxon>Colletotrichum gloeosporioides species complex</taxon>
    </lineage>
</organism>
<dbReference type="Proteomes" id="UP000434172">
    <property type="component" value="Unassembled WGS sequence"/>
</dbReference>
<proteinExistence type="predicted"/>
<reference evidence="1 2" key="1">
    <citation type="submission" date="2019-12" db="EMBL/GenBank/DDBJ databases">
        <title>A genome sequence resource for the geographically widespread anthracnose pathogen Colletotrichum asianum.</title>
        <authorList>
            <person name="Meng Y."/>
        </authorList>
    </citation>
    <scope>NUCLEOTIDE SEQUENCE [LARGE SCALE GENOMIC DNA]</scope>
    <source>
        <strain evidence="1 2">ICMP 18580</strain>
    </source>
</reference>
<name>A0A8H3ZZ13_9PEZI</name>
<dbReference type="AlphaFoldDB" id="A0A8H3ZZ13"/>